<proteinExistence type="predicted"/>
<dbReference type="EMBL" id="GGEC01068566">
    <property type="protein sequence ID" value="MBX49050.1"/>
    <property type="molecule type" value="Transcribed_RNA"/>
</dbReference>
<protein>
    <submittedName>
        <fullName evidence="1">Uncharacterized protein</fullName>
    </submittedName>
</protein>
<sequence length="81" mass="8841">MISSDPNKSSMINAHCSCEVQWKSSSSKLLTCKNNGNTKFAIWVIAISYTDHCRTSTVTHRCCAAGLTPTSSAVQGFLKRE</sequence>
<organism evidence="1">
    <name type="scientific">Rhizophora mucronata</name>
    <name type="common">Asiatic mangrove</name>
    <dbReference type="NCBI Taxonomy" id="61149"/>
    <lineage>
        <taxon>Eukaryota</taxon>
        <taxon>Viridiplantae</taxon>
        <taxon>Streptophyta</taxon>
        <taxon>Embryophyta</taxon>
        <taxon>Tracheophyta</taxon>
        <taxon>Spermatophyta</taxon>
        <taxon>Magnoliopsida</taxon>
        <taxon>eudicotyledons</taxon>
        <taxon>Gunneridae</taxon>
        <taxon>Pentapetalae</taxon>
        <taxon>rosids</taxon>
        <taxon>fabids</taxon>
        <taxon>Malpighiales</taxon>
        <taxon>Rhizophoraceae</taxon>
        <taxon>Rhizophora</taxon>
    </lineage>
</organism>
<reference evidence="1" key="1">
    <citation type="submission" date="2018-02" db="EMBL/GenBank/DDBJ databases">
        <title>Rhizophora mucronata_Transcriptome.</title>
        <authorList>
            <person name="Meera S.P."/>
            <person name="Sreeshan A."/>
            <person name="Augustine A."/>
        </authorList>
    </citation>
    <scope>NUCLEOTIDE SEQUENCE</scope>
    <source>
        <tissue evidence="1">Leaf</tissue>
    </source>
</reference>
<evidence type="ECO:0000313" key="1">
    <source>
        <dbReference type="EMBL" id="MBX49050.1"/>
    </source>
</evidence>
<accession>A0A2P2P2W0</accession>
<dbReference type="AlphaFoldDB" id="A0A2P2P2W0"/>
<name>A0A2P2P2W0_RHIMU</name>